<comment type="similarity">
    <text evidence="1 6">Belongs to the peptidase S46 family.</text>
</comment>
<dbReference type="Pfam" id="PF10459">
    <property type="entry name" value="Peptidase_S46"/>
    <property type="match status" value="1"/>
</dbReference>
<dbReference type="PANTHER" id="PTHR38469">
    <property type="entry name" value="PERIPLASMIC PEPTIDASE SUBFAMILY S1B"/>
    <property type="match status" value="1"/>
</dbReference>
<feature type="signal peptide" evidence="6">
    <location>
        <begin position="1"/>
        <end position="25"/>
    </location>
</feature>
<gene>
    <name evidence="7" type="ORF">PQ455_03890</name>
</gene>
<keyword evidence="2 6" id="KW-0031">Aminopeptidase</keyword>
<dbReference type="PANTHER" id="PTHR38469:SF1">
    <property type="entry name" value="PERIPLASMIC PEPTIDASE SUBFAMILY S1B"/>
    <property type="match status" value="1"/>
</dbReference>
<keyword evidence="5 6" id="KW-0378">Hydrolase</keyword>
<keyword evidence="8" id="KW-1185">Reference proteome</keyword>
<dbReference type="Proteomes" id="UP001220395">
    <property type="component" value="Chromosome"/>
</dbReference>
<dbReference type="EC" id="3.4.14.-" evidence="6"/>
<evidence type="ECO:0000256" key="3">
    <source>
        <dbReference type="ARBA" id="ARBA00022670"/>
    </source>
</evidence>
<keyword evidence="4 6" id="KW-0732">Signal</keyword>
<dbReference type="RefSeq" id="WP_273689374.1">
    <property type="nucleotide sequence ID" value="NZ_CP117411.1"/>
</dbReference>
<evidence type="ECO:0000256" key="5">
    <source>
        <dbReference type="ARBA" id="ARBA00022801"/>
    </source>
</evidence>
<organism evidence="7 8">
    <name type="scientific">Sphingomonas naphthae</name>
    <dbReference type="NCBI Taxonomy" id="1813468"/>
    <lineage>
        <taxon>Bacteria</taxon>
        <taxon>Pseudomonadati</taxon>
        <taxon>Pseudomonadota</taxon>
        <taxon>Alphaproteobacteria</taxon>
        <taxon>Sphingomonadales</taxon>
        <taxon>Sphingomonadaceae</taxon>
        <taxon>Sphingomonas</taxon>
    </lineage>
</organism>
<reference evidence="7 8" key="1">
    <citation type="submission" date="2023-02" db="EMBL/GenBank/DDBJ databases">
        <title>Genome sequence of Sphingomonas naphthae.</title>
        <authorList>
            <person name="Kim S."/>
            <person name="Heo J."/>
            <person name="Kwon S.-W."/>
        </authorList>
    </citation>
    <scope>NUCLEOTIDE SEQUENCE [LARGE SCALE GENOMIC DNA]</scope>
    <source>
        <strain evidence="7 8">KACC 18716</strain>
    </source>
</reference>
<evidence type="ECO:0000256" key="6">
    <source>
        <dbReference type="RuleBase" id="RU366067"/>
    </source>
</evidence>
<protein>
    <recommendedName>
        <fullName evidence="6">Dipeptidyl-peptidase</fullName>
        <ecNumber evidence="6">3.4.14.-</ecNumber>
    </recommendedName>
</protein>
<proteinExistence type="inferred from homology"/>
<evidence type="ECO:0000256" key="2">
    <source>
        <dbReference type="ARBA" id="ARBA00022438"/>
    </source>
</evidence>
<evidence type="ECO:0000313" key="7">
    <source>
        <dbReference type="EMBL" id="WCT74380.1"/>
    </source>
</evidence>
<sequence length="713" mass="77349">MILNRTRRAAVAALLATVAATPALADEGKWLPSQTPQIAAKMKAAGLKLDPAKLGDLNLAPLTAIASLGGCSASFVSSEGLLVTNHHCVYGSVQYNSKPGQDYLADGFLAPSFAEELPGAPGTRIFVIESLKDVTADVTRGLSDKMSGLLRAERIEASRKALISACEKQPSRRCDVRAYYGGATYFLQQQLEIKDVRLVYAPPSSVGNFGGEIDNWQWPRHTGDWGFYRAYVAKDGSSATYAKDNVPFHPKAHLTIATDPLKDGDFVMVAGFPGYTNRLATAAEAKFQYGTYYPAFQKFLSDYSDAIMAATAGNKATTIAYASIVRGADNYKKNALGQIAGAEAIGLNEKKAADEKAYRDWIAASPANAKYGYAAQALDRIVAEEEQRQIADMRRSALNRAQLLMAARTALRWAQERAKPDAERDIGFQDRDRQSIVERLTQIERRYDPKVDRILFEQAMREYAAIPADKQDPAFLAAVKAAGIDTLYSGTKLADTPTRIGWLDKPVAAFEGSDDPFIKLAVAMAPGDAKARAEGKDLEGRDQMARSVYLKGLIAFAASKGEAVAPDANSSLRFSYGNITGKSRDGMRWMPFTTVEGVVEKTTGREPFISPDKLVAAVKAKDYGRYADPILGTVPVDFLSTLDITGGNSGSATLNAKGELVGLAFDGTIEGVVSDWYYEPSINRSISVDQRYMRWVMEKVDGAGRLLAEMGVK</sequence>
<accession>A0ABY7TPU5</accession>
<dbReference type="InterPro" id="IPR019500">
    <property type="entry name" value="Pep_S46"/>
</dbReference>
<keyword evidence="6" id="KW-0720">Serine protease</keyword>
<comment type="function">
    <text evidence="6">Catalyzes the removal of dipeptides from the N-terminus of oligopeptides.</text>
</comment>
<keyword evidence="3 6" id="KW-0645">Protease</keyword>
<dbReference type="InterPro" id="IPR009003">
    <property type="entry name" value="Peptidase_S1_PA"/>
</dbReference>
<name>A0ABY7TPU5_9SPHN</name>
<evidence type="ECO:0000256" key="4">
    <source>
        <dbReference type="ARBA" id="ARBA00022729"/>
    </source>
</evidence>
<dbReference type="EMBL" id="CP117411">
    <property type="protein sequence ID" value="WCT74380.1"/>
    <property type="molecule type" value="Genomic_DNA"/>
</dbReference>
<dbReference type="SUPFAM" id="SSF50494">
    <property type="entry name" value="Trypsin-like serine proteases"/>
    <property type="match status" value="1"/>
</dbReference>
<evidence type="ECO:0000256" key="1">
    <source>
        <dbReference type="ARBA" id="ARBA00010491"/>
    </source>
</evidence>
<feature type="chain" id="PRO_5044977800" description="Dipeptidyl-peptidase" evidence="6">
    <location>
        <begin position="26"/>
        <end position="713"/>
    </location>
</feature>
<evidence type="ECO:0000313" key="8">
    <source>
        <dbReference type="Proteomes" id="UP001220395"/>
    </source>
</evidence>